<reference evidence="1 2" key="1">
    <citation type="submission" date="2016-03" db="EMBL/GenBank/DDBJ databases">
        <title>Complete genome sequence of Thermococcus profundus strain DT5432.</title>
        <authorList>
            <person name="Oger P.M."/>
        </authorList>
    </citation>
    <scope>NUCLEOTIDE SEQUENCE [LARGE SCALE GENOMIC DNA]</scope>
    <source>
        <strain evidence="1 2">DT 5432</strain>
    </source>
</reference>
<sequence length="279" mass="31471">MRKILALFIVGFVVFASGCVEEKTGLTKEDILNALESINTMEYGENITISMHAKDPMSNETLSVRESIAIRALIDGTKNVSLVRGNVTVHANGDALYIPLEAYVNGTSAFININGTWYDVRNMTQAYEELYQGNADIKYLEKLIREKDIEIEQRGDLYVFRTNITFDELMNVLNRSTVLHNLMDMANMSVRTNEGWIEVGFKEDGTPVYLKDYFNITMTFHVSQSMIVNSTIDQSSINPSIEFIIQDSERIFSINEPLNITKPQGVENAEPLVKSPFVG</sequence>
<evidence type="ECO:0000313" key="1">
    <source>
        <dbReference type="EMBL" id="ASJ02422.1"/>
    </source>
</evidence>
<dbReference type="Proteomes" id="UP000250179">
    <property type="component" value="Chromosome"/>
</dbReference>
<dbReference type="OrthoDB" id="101042at2157"/>
<proteinExistence type="predicted"/>
<accession>A0A2Z2MCK0</accession>
<protein>
    <submittedName>
        <fullName evidence="1">Uncharacterized protein</fullName>
    </submittedName>
</protein>
<keyword evidence="2" id="KW-1185">Reference proteome</keyword>
<dbReference type="PROSITE" id="PS51257">
    <property type="entry name" value="PROKAR_LIPOPROTEIN"/>
    <property type="match status" value="1"/>
</dbReference>
<dbReference type="AlphaFoldDB" id="A0A2Z2MCK0"/>
<dbReference type="KEGG" id="tprf:A3L09_03715"/>
<organism evidence="1 2">
    <name type="scientific">Thermococcus profundus</name>
    <dbReference type="NCBI Taxonomy" id="49899"/>
    <lineage>
        <taxon>Archaea</taxon>
        <taxon>Methanobacteriati</taxon>
        <taxon>Methanobacteriota</taxon>
        <taxon>Thermococci</taxon>
        <taxon>Thermococcales</taxon>
        <taxon>Thermococcaceae</taxon>
        <taxon>Thermococcus</taxon>
    </lineage>
</organism>
<evidence type="ECO:0000313" key="2">
    <source>
        <dbReference type="Proteomes" id="UP000250179"/>
    </source>
</evidence>
<dbReference type="EMBL" id="CP014862">
    <property type="protein sequence ID" value="ASJ02422.1"/>
    <property type="molecule type" value="Genomic_DNA"/>
</dbReference>
<dbReference type="GeneID" id="33319489"/>
<name>A0A2Z2MCK0_THEPR</name>
<dbReference type="RefSeq" id="WP_088857684.1">
    <property type="nucleotide sequence ID" value="NZ_CP014862.1"/>
</dbReference>
<gene>
    <name evidence="1" type="ORF">A3L09_03715</name>
</gene>